<dbReference type="CDD" id="cd13925">
    <property type="entry name" value="RPF"/>
    <property type="match status" value="1"/>
</dbReference>
<feature type="region of interest" description="Disordered" evidence="4">
    <location>
        <begin position="1"/>
        <end position="29"/>
    </location>
</feature>
<keyword evidence="2" id="KW-0732">Signal</keyword>
<gene>
    <name evidence="6" type="ORF">EAH86_16710</name>
</gene>
<dbReference type="Gene3D" id="2.20.230.10">
    <property type="entry name" value="Resuscitation-promoting factor rpfb"/>
    <property type="match status" value="1"/>
</dbReference>
<dbReference type="AlphaFoldDB" id="A0A502CPZ8"/>
<comment type="similarity">
    <text evidence="1">Belongs to the transglycosylase family. Rpf subfamily.</text>
</comment>
<dbReference type="InterPro" id="IPR007137">
    <property type="entry name" value="DUF348"/>
</dbReference>
<dbReference type="SMART" id="SM01208">
    <property type="entry name" value="G5"/>
    <property type="match status" value="1"/>
</dbReference>
<proteinExistence type="inferred from homology"/>
<evidence type="ECO:0000256" key="3">
    <source>
        <dbReference type="ARBA" id="ARBA00022801"/>
    </source>
</evidence>
<evidence type="ECO:0000256" key="4">
    <source>
        <dbReference type="SAM" id="MobiDB-lite"/>
    </source>
</evidence>
<dbReference type="InterPro" id="IPR010618">
    <property type="entry name" value="RPF"/>
</dbReference>
<dbReference type="EMBL" id="RCZM01000006">
    <property type="protein sequence ID" value="TPG13876.1"/>
    <property type="molecule type" value="Genomic_DNA"/>
</dbReference>
<feature type="domain" description="G5" evidence="5">
    <location>
        <begin position="260"/>
        <end position="340"/>
    </location>
</feature>
<dbReference type="OrthoDB" id="1404170at2"/>
<dbReference type="SUPFAM" id="SSF53955">
    <property type="entry name" value="Lysozyme-like"/>
    <property type="match status" value="1"/>
</dbReference>
<dbReference type="InterPro" id="IPR011098">
    <property type="entry name" value="G5_dom"/>
</dbReference>
<accession>A0A502CPZ8</accession>
<evidence type="ECO:0000313" key="6">
    <source>
        <dbReference type="EMBL" id="TPG13876.1"/>
    </source>
</evidence>
<evidence type="ECO:0000256" key="2">
    <source>
        <dbReference type="ARBA" id="ARBA00022729"/>
    </source>
</evidence>
<name>A0A502CPZ8_9MICO</name>
<dbReference type="Gene3D" id="1.10.530.10">
    <property type="match status" value="1"/>
</dbReference>
<evidence type="ECO:0000259" key="5">
    <source>
        <dbReference type="PROSITE" id="PS51109"/>
    </source>
</evidence>
<feature type="compositionally biased region" description="Basic and acidic residues" evidence="4">
    <location>
        <begin position="11"/>
        <end position="23"/>
    </location>
</feature>
<dbReference type="GO" id="GO:0016787">
    <property type="term" value="F:hydrolase activity"/>
    <property type="evidence" value="ECO:0007669"/>
    <property type="project" value="UniProtKB-KW"/>
</dbReference>
<dbReference type="Pfam" id="PF07501">
    <property type="entry name" value="G5"/>
    <property type="match status" value="1"/>
</dbReference>
<evidence type="ECO:0000256" key="1">
    <source>
        <dbReference type="ARBA" id="ARBA00010830"/>
    </source>
</evidence>
<dbReference type="Proteomes" id="UP000317722">
    <property type="component" value="Unassembled WGS sequence"/>
</dbReference>
<dbReference type="PROSITE" id="PS51109">
    <property type="entry name" value="G5"/>
    <property type="match status" value="1"/>
</dbReference>
<dbReference type="InterPro" id="IPR023346">
    <property type="entry name" value="Lysozyme-like_dom_sf"/>
</dbReference>
<organism evidence="6 7">
    <name type="scientific">Pedococcus bigeumensis</name>
    <dbReference type="NCBI Taxonomy" id="433644"/>
    <lineage>
        <taxon>Bacteria</taxon>
        <taxon>Bacillati</taxon>
        <taxon>Actinomycetota</taxon>
        <taxon>Actinomycetes</taxon>
        <taxon>Micrococcales</taxon>
        <taxon>Intrasporangiaceae</taxon>
        <taxon>Pedococcus</taxon>
    </lineage>
</organism>
<dbReference type="PANTHER" id="PTHR39160:SF4">
    <property type="entry name" value="RESUSCITATION-PROMOTING FACTOR RPFB"/>
    <property type="match status" value="1"/>
</dbReference>
<keyword evidence="3" id="KW-0378">Hydrolase</keyword>
<dbReference type="Pfam" id="PF06737">
    <property type="entry name" value="Transglycosylas"/>
    <property type="match status" value="1"/>
</dbReference>
<evidence type="ECO:0000313" key="7">
    <source>
        <dbReference type="Proteomes" id="UP000317722"/>
    </source>
</evidence>
<dbReference type="Pfam" id="PF03990">
    <property type="entry name" value="DUF348"/>
    <property type="match status" value="3"/>
</dbReference>
<comment type="caution">
    <text evidence="6">The sequence shown here is derived from an EMBL/GenBank/DDBJ whole genome shotgun (WGS) entry which is preliminary data.</text>
</comment>
<dbReference type="PANTHER" id="PTHR39160">
    <property type="entry name" value="CELL WALL-BINDING PROTEIN YOCH"/>
    <property type="match status" value="1"/>
</dbReference>
<reference evidence="6 7" key="1">
    <citation type="journal article" date="2019" name="Environ. Microbiol.">
        <title>Species interactions and distinct microbial communities in high Arctic permafrost affected cryosols are associated with the CH4 and CO2 gas fluxes.</title>
        <authorList>
            <person name="Altshuler I."/>
            <person name="Hamel J."/>
            <person name="Turney S."/>
            <person name="Magnuson E."/>
            <person name="Levesque R."/>
            <person name="Greer C."/>
            <person name="Whyte L.G."/>
        </authorList>
    </citation>
    <scope>NUCLEOTIDE SEQUENCE [LARGE SCALE GENOMIC DNA]</scope>
    <source>
        <strain evidence="6 7">S9.3A</strain>
    </source>
</reference>
<dbReference type="InterPro" id="IPR051933">
    <property type="entry name" value="Resuscitation_pf_RpfB"/>
</dbReference>
<sequence>MVDDCWPGSDPGRREQGLRDPPRRRTTRAPVFFAAEHRRLAPGAPERGRAAHPLPGENDLWSTVITRPVRRIAQAAVVTSLIAGAVGVSHLDKSVTLSVDGKASTVHAFGSTVGDILKKQDIAIREHDVVVPAPGTQVADGQKIVVRYGRKLTVTIDGRTRDYWTTATTVAAALQELGIRADSAKLSASRSMTLGRQGLALSVTTPKDVVVRVDGKNRTASTTGATVADVLTELNVTKDADDRVQPAPTTAVTAGLKIAVLRVTSSQVKETKAVAARVTRKSDSSLYKGQTKTLKAGSDGAKIVTYDVVKVDGKVESKKAVATKLTQAPVAALVAVGTKARPAATTPSAGNTSGAGINLSNAAMWDRIAQCESGGNWSINTGNGYYGGLQFATSSWLANGGGDFAPRADLASRAEQITVANRYYAKAGLGPWGCAHAA</sequence>
<protein>
    <submittedName>
        <fullName evidence="6">Resuscitation-promoting factor</fullName>
    </submittedName>
</protein>
<keyword evidence="7" id="KW-1185">Reference proteome</keyword>